<evidence type="ECO:0000256" key="1">
    <source>
        <dbReference type="SAM" id="MobiDB-lite"/>
    </source>
</evidence>
<accession>A0A0G0PS82</accession>
<evidence type="ECO:0000256" key="2">
    <source>
        <dbReference type="SAM" id="Phobius"/>
    </source>
</evidence>
<evidence type="ECO:0000313" key="4">
    <source>
        <dbReference type="Proteomes" id="UP000034774"/>
    </source>
</evidence>
<feature type="transmembrane region" description="Helical" evidence="2">
    <location>
        <begin position="95"/>
        <end position="120"/>
    </location>
</feature>
<organism evidence="3 4">
    <name type="scientific">Candidatus Woesebacteria bacterium GW2011_GWB1_39_10</name>
    <dbReference type="NCBI Taxonomy" id="1618572"/>
    <lineage>
        <taxon>Bacteria</taxon>
        <taxon>Candidatus Woeseibacteriota</taxon>
    </lineage>
</organism>
<protein>
    <submittedName>
        <fullName evidence="3">Uncharacterized protein</fullName>
    </submittedName>
</protein>
<keyword evidence="2" id="KW-0472">Membrane</keyword>
<name>A0A0G0PS82_9BACT</name>
<feature type="region of interest" description="Disordered" evidence="1">
    <location>
        <begin position="1"/>
        <end position="43"/>
    </location>
</feature>
<dbReference type="AlphaFoldDB" id="A0A0G0PS82"/>
<reference evidence="3 4" key="1">
    <citation type="journal article" date="2015" name="Nature">
        <title>rRNA introns, odd ribosomes, and small enigmatic genomes across a large radiation of phyla.</title>
        <authorList>
            <person name="Brown C.T."/>
            <person name="Hug L.A."/>
            <person name="Thomas B.C."/>
            <person name="Sharon I."/>
            <person name="Castelle C.J."/>
            <person name="Singh A."/>
            <person name="Wilkins M.J."/>
            <person name="Williams K.H."/>
            <person name="Banfield J.F."/>
        </authorList>
    </citation>
    <scope>NUCLEOTIDE SEQUENCE [LARGE SCALE GENOMIC DNA]</scope>
</reference>
<dbReference type="PANTHER" id="PTHR37938:SF1">
    <property type="entry name" value="BLL0215 PROTEIN"/>
    <property type="match status" value="1"/>
</dbReference>
<sequence length="218" mass="24790">MPDIFISPEETKIEPQDIPQESSDVPATPPKTETQRMGVPGHSHSRWSSFSLYPDDIDFETKASKEQIILMLRQHPVVNLKWIVTSILMLSGPTLLNLFGIFALLPAGFSLVITLSWYLVTSTYAIEGFLDWYFNVYFITDQRIVDVDFYNLINKRVSNAEIEKIEDVSYTTGGVIRTLLNYGDVFIQTAAEVSEFDFFAVPNPERAVKILDDLRSKV</sequence>
<gene>
    <name evidence="3" type="ORF">UT17_C0003G0224</name>
</gene>
<dbReference type="PANTHER" id="PTHR37938">
    <property type="entry name" value="BLL0215 PROTEIN"/>
    <property type="match status" value="1"/>
</dbReference>
<keyword evidence="2" id="KW-0812">Transmembrane</keyword>
<evidence type="ECO:0000313" key="3">
    <source>
        <dbReference type="EMBL" id="KKQ92201.1"/>
    </source>
</evidence>
<keyword evidence="2" id="KW-1133">Transmembrane helix</keyword>
<dbReference type="Proteomes" id="UP000034774">
    <property type="component" value="Unassembled WGS sequence"/>
</dbReference>
<dbReference type="EMBL" id="LBVU01000003">
    <property type="protein sequence ID" value="KKQ92201.1"/>
    <property type="molecule type" value="Genomic_DNA"/>
</dbReference>
<comment type="caution">
    <text evidence="3">The sequence shown here is derived from an EMBL/GenBank/DDBJ whole genome shotgun (WGS) entry which is preliminary data.</text>
</comment>
<proteinExistence type="predicted"/>
<dbReference type="STRING" id="1618572.UT17_C0003G0224"/>